<sequence length="59" mass="7131">MFFVRRLLEHVARKPVRHNQQCQNTIGELSQWSNPPEEAWSYVTMNPDLRSADQRLHRR</sequence>
<name>A0A0G8AU82_9SYNE</name>
<reference evidence="1 2" key="2">
    <citation type="submission" date="2015-05" db="EMBL/GenBank/DDBJ databases">
        <title>Lifestyle Evolution in Cyanobacterial Symbionts of Sponges.</title>
        <authorList>
            <person name="Burgsdorf I."/>
            <person name="Slaby B.M."/>
            <person name="Handley K.M."/>
            <person name="Haber M."/>
            <person name="Blom J."/>
            <person name="Marshall C.W."/>
            <person name="Gilbert J.A."/>
            <person name="Hentschel U."/>
            <person name="Steindler L."/>
        </authorList>
    </citation>
    <scope>NUCLEOTIDE SEQUENCE [LARGE SCALE GENOMIC DNA]</scope>
    <source>
        <strain evidence="1">15L</strain>
    </source>
</reference>
<proteinExistence type="predicted"/>
<reference evidence="1 2" key="1">
    <citation type="submission" date="2015-02" db="EMBL/GenBank/DDBJ databases">
        <authorList>
            <person name="Slaby B."/>
            <person name="Hentschel U."/>
        </authorList>
    </citation>
    <scope>NUCLEOTIDE SEQUENCE [LARGE SCALE GENOMIC DNA]</scope>
    <source>
        <strain evidence="1">15L</strain>
    </source>
</reference>
<gene>
    <name evidence="1" type="ORF">TQ37_06525</name>
</gene>
<dbReference type="AlphaFoldDB" id="A0A0G8AU82"/>
<dbReference type="EMBL" id="JYFQ01000131">
    <property type="protein sequence ID" value="KKZ11772.1"/>
    <property type="molecule type" value="Genomic_DNA"/>
</dbReference>
<evidence type="ECO:0000313" key="1">
    <source>
        <dbReference type="EMBL" id="KKZ11772.1"/>
    </source>
</evidence>
<evidence type="ECO:0000313" key="2">
    <source>
        <dbReference type="Proteomes" id="UP000035037"/>
    </source>
</evidence>
<dbReference type="Proteomes" id="UP000035037">
    <property type="component" value="Unassembled WGS sequence"/>
</dbReference>
<protein>
    <submittedName>
        <fullName evidence="1">Uncharacterized protein</fullName>
    </submittedName>
</protein>
<accession>A0A0G8AU82</accession>
<organism evidence="1 2">
    <name type="scientific">Candidatus Synechococcus spongiarum 15L</name>
    <dbReference type="NCBI Taxonomy" id="1608419"/>
    <lineage>
        <taxon>Bacteria</taxon>
        <taxon>Bacillati</taxon>
        <taxon>Cyanobacteriota</taxon>
        <taxon>Cyanophyceae</taxon>
        <taxon>Synechococcales</taxon>
        <taxon>Synechococcaceae</taxon>
        <taxon>Synechococcus</taxon>
    </lineage>
</organism>
<comment type="caution">
    <text evidence="1">The sequence shown here is derived from an EMBL/GenBank/DDBJ whole genome shotgun (WGS) entry which is preliminary data.</text>
</comment>